<dbReference type="InterPro" id="IPR050956">
    <property type="entry name" value="2C_system_His_kinase"/>
</dbReference>
<evidence type="ECO:0000259" key="5">
    <source>
        <dbReference type="PROSITE" id="PS50110"/>
    </source>
</evidence>
<keyword evidence="7" id="KW-1185">Reference proteome</keyword>
<dbReference type="CDD" id="cd00075">
    <property type="entry name" value="HATPase"/>
    <property type="match status" value="1"/>
</dbReference>
<sequence length="939" mass="109774">MINQNSDPNISFNRIFYQTIRDKATLNKIFKVVYTQKYKLLTTSTEKTVRLQHCFQYYKQYLNWSLLIGFRSIRECSIVRLKRKDDYEFRKRLNIFSVEIVIYLYIQMLIYTSSIYLQFSIKNTIFLVEVGIQQQSQLYYIIINSFSLLLAILLIGMEIVKKQPTCLNRIGAYILCLLNIEQLQNEISSINAIQSVIFIVILITQFEDEKRWHIIGKHSMIFYIFLRTLLQQFDQLYVTQIVAFVIYQPINHWMLHQNMSKVVNQQKKQSLDLSKCQSELVPQQCKDCSEQEEQCSSNYQRSSKVSHNIKQLKQLQINNPFSQVADIDQKTISQFQKQTSNLDVPQIWNLLPFGIALINNKYEILTYNQKLLYFLKLSDNDGRNIILNLDLLLESPESWESKSVNQVSSHCSHRQSRRFQTKRQLSLISKSNQEQSSINPDGGTHSHINGNFAFMANTTNQIRDEILTTKSRYRNLDQLLKKFAQNSYSLTNNGDCSFQSIGQNIQIIKKVQDIGSKKYYFKIKVYELDTIGNKINYLFVIENITNKEELRQLSVRYKFQQVLLNSLCHELRTPMNSTLSQLNALSSLISPQIRDKNLIPAIISAKKLMFQLNDILDYAQIDCKNFYLINSQFELSEIFDILKELFEQECKEKNLQLFLNFQNIKNTQAIYSDKERIIRILVNLIDNSIKFTNEGGSINVTVQQENHYVNFCVFDDGVGISDKILATIKSNKDIQMQDQFDVKETKLGLGLKISQQIAKFLCVDKELKIESKEKLFTKIQFRIENNYKYLKHLKFPSFQGCNFNINCDCIQILNVDDVRFNHSAIEALLAQQKIKMESAYNGEQAIQMIKKRLEQNCCKTYKLIFMDIEMPIINGYQASKEITKILEQHNLTDQTVIVMCSAYNGYENSNQAKTCGIKEVLPKPIEQKQLKQLLDKYLL</sequence>
<dbReference type="AlphaFoldDB" id="A0A8S1LRM8"/>
<evidence type="ECO:0000256" key="2">
    <source>
        <dbReference type="PROSITE-ProRule" id="PRU00169"/>
    </source>
</evidence>
<dbReference type="SMART" id="SM00448">
    <property type="entry name" value="REC"/>
    <property type="match status" value="1"/>
</dbReference>
<feature type="domain" description="Response regulatory" evidence="5">
    <location>
        <begin position="811"/>
        <end position="938"/>
    </location>
</feature>
<dbReference type="SMART" id="SM00387">
    <property type="entry name" value="HATPase_c"/>
    <property type="match status" value="1"/>
</dbReference>
<evidence type="ECO:0000313" key="7">
    <source>
        <dbReference type="Proteomes" id="UP000692954"/>
    </source>
</evidence>
<accession>A0A8S1LRM8</accession>
<reference evidence="6" key="1">
    <citation type="submission" date="2021-01" db="EMBL/GenBank/DDBJ databases">
        <authorList>
            <consortium name="Genoscope - CEA"/>
            <person name="William W."/>
        </authorList>
    </citation>
    <scope>NUCLEOTIDE SEQUENCE</scope>
</reference>
<protein>
    <submittedName>
        <fullName evidence="6">Uncharacterized protein</fullName>
    </submittedName>
</protein>
<dbReference type="Proteomes" id="UP000692954">
    <property type="component" value="Unassembled WGS sequence"/>
</dbReference>
<dbReference type="PANTHER" id="PTHR43719">
    <property type="entry name" value="TWO-COMPONENT HISTIDINE KINASE"/>
    <property type="match status" value="1"/>
</dbReference>
<comment type="caution">
    <text evidence="6">The sequence shown here is derived from an EMBL/GenBank/DDBJ whole genome shotgun (WGS) entry which is preliminary data.</text>
</comment>
<dbReference type="CDD" id="cd00082">
    <property type="entry name" value="HisKA"/>
    <property type="match status" value="1"/>
</dbReference>
<dbReference type="InterPro" id="IPR001789">
    <property type="entry name" value="Sig_transdc_resp-reg_receiver"/>
</dbReference>
<dbReference type="Pfam" id="PF00072">
    <property type="entry name" value="Response_reg"/>
    <property type="match status" value="1"/>
</dbReference>
<dbReference type="EMBL" id="CAJJDN010000027">
    <property type="protein sequence ID" value="CAD8070790.1"/>
    <property type="molecule type" value="Genomic_DNA"/>
</dbReference>
<feature type="domain" description="Histidine kinase" evidence="4">
    <location>
        <begin position="566"/>
        <end position="787"/>
    </location>
</feature>
<feature type="modified residue" description="4-aspartylphosphate" evidence="2">
    <location>
        <position position="867"/>
    </location>
</feature>
<dbReference type="PANTHER" id="PTHR43719:SF28">
    <property type="entry name" value="PEROXIDE STRESS-ACTIVATED HISTIDINE KINASE MAK1-RELATED"/>
    <property type="match status" value="1"/>
</dbReference>
<dbReference type="GO" id="GO:0000155">
    <property type="term" value="F:phosphorelay sensor kinase activity"/>
    <property type="evidence" value="ECO:0007669"/>
    <property type="project" value="InterPro"/>
</dbReference>
<feature type="transmembrane region" description="Helical" evidence="3">
    <location>
        <begin position="93"/>
        <end position="117"/>
    </location>
</feature>
<name>A0A8S1LRM8_9CILI</name>
<keyword evidence="3" id="KW-0812">Transmembrane</keyword>
<dbReference type="OrthoDB" id="304129at2759"/>
<evidence type="ECO:0000256" key="3">
    <source>
        <dbReference type="SAM" id="Phobius"/>
    </source>
</evidence>
<dbReference type="InterPro" id="IPR003594">
    <property type="entry name" value="HATPase_dom"/>
</dbReference>
<keyword evidence="3" id="KW-1133">Transmembrane helix</keyword>
<organism evidence="6 7">
    <name type="scientific">Paramecium sonneborni</name>
    <dbReference type="NCBI Taxonomy" id="65129"/>
    <lineage>
        <taxon>Eukaryota</taxon>
        <taxon>Sar</taxon>
        <taxon>Alveolata</taxon>
        <taxon>Ciliophora</taxon>
        <taxon>Intramacronucleata</taxon>
        <taxon>Oligohymenophorea</taxon>
        <taxon>Peniculida</taxon>
        <taxon>Parameciidae</taxon>
        <taxon>Paramecium</taxon>
    </lineage>
</organism>
<dbReference type="PROSITE" id="PS50109">
    <property type="entry name" value="HIS_KIN"/>
    <property type="match status" value="1"/>
</dbReference>
<dbReference type="PROSITE" id="PS50110">
    <property type="entry name" value="RESPONSE_REGULATORY"/>
    <property type="match status" value="1"/>
</dbReference>
<dbReference type="InterPro" id="IPR005467">
    <property type="entry name" value="His_kinase_dom"/>
</dbReference>
<evidence type="ECO:0000259" key="4">
    <source>
        <dbReference type="PROSITE" id="PS50109"/>
    </source>
</evidence>
<gene>
    <name evidence="6" type="ORF">PSON_ATCC_30995.1.T0270172</name>
</gene>
<evidence type="ECO:0000256" key="1">
    <source>
        <dbReference type="ARBA" id="ARBA00022553"/>
    </source>
</evidence>
<keyword evidence="3" id="KW-0472">Membrane</keyword>
<keyword evidence="1 2" id="KW-0597">Phosphoprotein</keyword>
<dbReference type="Pfam" id="PF02518">
    <property type="entry name" value="HATPase_c"/>
    <property type="match status" value="1"/>
</dbReference>
<dbReference type="InterPro" id="IPR003661">
    <property type="entry name" value="HisK_dim/P_dom"/>
</dbReference>
<evidence type="ECO:0000313" key="6">
    <source>
        <dbReference type="EMBL" id="CAD8070790.1"/>
    </source>
</evidence>
<proteinExistence type="predicted"/>
<dbReference type="CDD" id="cd17546">
    <property type="entry name" value="REC_hyHK_CKI1_RcsC-like"/>
    <property type="match status" value="1"/>
</dbReference>
<feature type="transmembrane region" description="Helical" evidence="3">
    <location>
        <begin position="137"/>
        <end position="160"/>
    </location>
</feature>